<evidence type="ECO:0000313" key="3">
    <source>
        <dbReference type="Proteomes" id="UP000657931"/>
    </source>
</evidence>
<dbReference type="InterPro" id="IPR036770">
    <property type="entry name" value="Ankyrin_rpt-contain_sf"/>
</dbReference>
<evidence type="ECO:0000313" key="2">
    <source>
        <dbReference type="EMBL" id="MBD7937613.1"/>
    </source>
</evidence>
<dbReference type="Gene3D" id="1.25.40.20">
    <property type="entry name" value="Ankyrin repeat-containing domain"/>
    <property type="match status" value="1"/>
</dbReference>
<dbReference type="SMART" id="SM00248">
    <property type="entry name" value="ANK"/>
    <property type="match status" value="2"/>
</dbReference>
<gene>
    <name evidence="2" type="ORF">H9655_11315</name>
</gene>
<dbReference type="InterPro" id="IPR002110">
    <property type="entry name" value="Ankyrin_rpt"/>
</dbReference>
<dbReference type="SUPFAM" id="SSF48403">
    <property type="entry name" value="Ankyrin repeat"/>
    <property type="match status" value="1"/>
</dbReference>
<name>A0ABR8QQ43_9BACI</name>
<evidence type="ECO:0000256" key="1">
    <source>
        <dbReference type="PROSITE-ProRule" id="PRU00023"/>
    </source>
</evidence>
<organism evidence="2 3">
    <name type="scientific">Cytobacillus stercorigallinarum</name>
    <dbReference type="NCBI Taxonomy" id="2762240"/>
    <lineage>
        <taxon>Bacteria</taxon>
        <taxon>Bacillati</taxon>
        <taxon>Bacillota</taxon>
        <taxon>Bacilli</taxon>
        <taxon>Bacillales</taxon>
        <taxon>Bacillaceae</taxon>
        <taxon>Cytobacillus</taxon>
    </lineage>
</organism>
<dbReference type="PROSITE" id="PS50297">
    <property type="entry name" value="ANK_REP_REGION"/>
    <property type="match status" value="2"/>
</dbReference>
<feature type="repeat" description="ANK" evidence="1">
    <location>
        <begin position="209"/>
        <end position="237"/>
    </location>
</feature>
<protein>
    <submittedName>
        <fullName evidence="2">Ankyrin repeat domain-containing protein</fullName>
    </submittedName>
</protein>
<dbReference type="RefSeq" id="WP_191813953.1">
    <property type="nucleotide sequence ID" value="NZ_JACSQT010000004.1"/>
</dbReference>
<reference evidence="2 3" key="1">
    <citation type="submission" date="2020-08" db="EMBL/GenBank/DDBJ databases">
        <title>A Genomic Blueprint of the Chicken Gut Microbiome.</title>
        <authorList>
            <person name="Gilroy R."/>
            <person name="Ravi A."/>
            <person name="Getino M."/>
            <person name="Pursley I."/>
            <person name="Horton D.L."/>
            <person name="Alikhan N.-F."/>
            <person name="Baker D."/>
            <person name="Gharbi K."/>
            <person name="Hall N."/>
            <person name="Watson M."/>
            <person name="Adriaenssens E.M."/>
            <person name="Foster-Nyarko E."/>
            <person name="Jarju S."/>
            <person name="Secka A."/>
            <person name="Antonio M."/>
            <person name="Oren A."/>
            <person name="Chaudhuri R."/>
            <person name="La Ragione R.M."/>
            <person name="Hildebrand F."/>
            <person name="Pallen M.J."/>
        </authorList>
    </citation>
    <scope>NUCLEOTIDE SEQUENCE [LARGE SCALE GENOMIC DNA]</scope>
    <source>
        <strain evidence="2 3">Sa5YUA1</strain>
    </source>
</reference>
<dbReference type="Pfam" id="PF12796">
    <property type="entry name" value="Ank_2"/>
    <property type="match status" value="1"/>
</dbReference>
<accession>A0ABR8QQ43</accession>
<comment type="caution">
    <text evidence="2">The sequence shown here is derived from an EMBL/GenBank/DDBJ whole genome shotgun (WGS) entry which is preliminary data.</text>
</comment>
<keyword evidence="3" id="KW-1185">Reference proteome</keyword>
<feature type="repeat" description="ANK" evidence="1">
    <location>
        <begin position="176"/>
        <end position="208"/>
    </location>
</feature>
<sequence length="270" mass="31394">MNNEKDREGPPLLYIYSQKEPHQDVLIVSNKAALLRLKESIEHALKSGEGDCTGVFSDFETYGIKIILNDEQYDSEFWQRLQLPFFEVDDSHGGEVLSVEDMIGFGLKSSEDIRKAQPEMNEYRKYNKEMTEKMKRIAKRNTPRDSQLDYIKILNSNNFKKLDEYLNNHEVNEKVNGESLIYWAVFNNKLPFVKRLLELGADPNQLDTLGRSLLEIASYFGYFEVCKAVLEKGANVNENCLQRSRYSWNSQSQNEIIELLNEWNGNKKTI</sequence>
<dbReference type="PROSITE" id="PS50088">
    <property type="entry name" value="ANK_REPEAT"/>
    <property type="match status" value="2"/>
</dbReference>
<keyword evidence="1" id="KW-0040">ANK repeat</keyword>
<dbReference type="EMBL" id="JACSQT010000004">
    <property type="protein sequence ID" value="MBD7937613.1"/>
    <property type="molecule type" value="Genomic_DNA"/>
</dbReference>
<dbReference type="Proteomes" id="UP000657931">
    <property type="component" value="Unassembled WGS sequence"/>
</dbReference>
<proteinExistence type="predicted"/>